<dbReference type="PANTHER" id="PTHR12358:SF54">
    <property type="entry name" value="SPHINGOSINE KINASE RELATED PROTEIN"/>
    <property type="match status" value="1"/>
</dbReference>
<dbReference type="GO" id="GO:0005524">
    <property type="term" value="F:ATP binding"/>
    <property type="evidence" value="ECO:0007669"/>
    <property type="project" value="UniProtKB-KW"/>
</dbReference>
<name>A0A0R1LR33_9LACO</name>
<keyword evidence="7" id="KW-0444">Lipid biosynthesis</keyword>
<dbReference type="Pfam" id="PF19279">
    <property type="entry name" value="YegS_C"/>
    <property type="match status" value="1"/>
</dbReference>
<organism evidence="10 11">
    <name type="scientific">Secundilactobacillus odoratitofui DSM 19909 = JCM 15043</name>
    <dbReference type="NCBI Taxonomy" id="1423776"/>
    <lineage>
        <taxon>Bacteria</taxon>
        <taxon>Bacillati</taxon>
        <taxon>Bacillota</taxon>
        <taxon>Bacilli</taxon>
        <taxon>Lactobacillales</taxon>
        <taxon>Lactobacillaceae</taxon>
        <taxon>Secundilactobacillus</taxon>
    </lineage>
</organism>
<keyword evidence="7" id="KW-0443">Lipid metabolism</keyword>
<dbReference type="Gene3D" id="2.60.200.40">
    <property type="match status" value="1"/>
</dbReference>
<dbReference type="PATRIC" id="fig|1423776.4.peg.1256"/>
<comment type="caution">
    <text evidence="10">The sequence shown here is derived from an EMBL/GenBank/DDBJ whole genome shotgun (WGS) entry which is preliminary data.</text>
</comment>
<dbReference type="InterPro" id="IPR050187">
    <property type="entry name" value="Lipid_Phosphate_FormReg"/>
</dbReference>
<evidence type="ECO:0000256" key="5">
    <source>
        <dbReference type="ARBA" id="ARBA00022777"/>
    </source>
</evidence>
<dbReference type="InterPro" id="IPR016064">
    <property type="entry name" value="NAD/diacylglycerol_kinase_sf"/>
</dbReference>
<dbReference type="AlphaFoldDB" id="A0A0R1LR33"/>
<evidence type="ECO:0000256" key="1">
    <source>
        <dbReference type="ARBA" id="ARBA00001946"/>
    </source>
</evidence>
<keyword evidence="6" id="KW-0067">ATP-binding</keyword>
<dbReference type="SMART" id="SM00046">
    <property type="entry name" value="DAGKc"/>
    <property type="match status" value="1"/>
</dbReference>
<evidence type="ECO:0000256" key="3">
    <source>
        <dbReference type="ARBA" id="ARBA00022679"/>
    </source>
</evidence>
<dbReference type="InterPro" id="IPR017438">
    <property type="entry name" value="ATP-NAD_kinase_N"/>
</dbReference>
<comment type="similarity">
    <text evidence="2">Belongs to the diacylglycerol/lipid kinase family.</text>
</comment>
<protein>
    <submittedName>
        <fullName evidence="10">Diacylglycerol kinase family protein</fullName>
    </submittedName>
</protein>
<dbReference type="Pfam" id="PF00781">
    <property type="entry name" value="DAGK_cat"/>
    <property type="match status" value="1"/>
</dbReference>
<reference evidence="10 11" key="1">
    <citation type="journal article" date="2015" name="Genome Announc.">
        <title>Expanding the biotechnology potential of lactobacilli through comparative genomics of 213 strains and associated genera.</title>
        <authorList>
            <person name="Sun Z."/>
            <person name="Harris H.M."/>
            <person name="McCann A."/>
            <person name="Guo C."/>
            <person name="Argimon S."/>
            <person name="Zhang W."/>
            <person name="Yang X."/>
            <person name="Jeffery I.B."/>
            <person name="Cooney J.C."/>
            <person name="Kagawa T.F."/>
            <person name="Liu W."/>
            <person name="Song Y."/>
            <person name="Salvetti E."/>
            <person name="Wrobel A."/>
            <person name="Rasinkangas P."/>
            <person name="Parkhill J."/>
            <person name="Rea M.C."/>
            <person name="O'Sullivan O."/>
            <person name="Ritari J."/>
            <person name="Douillard F.P."/>
            <person name="Paul Ross R."/>
            <person name="Yang R."/>
            <person name="Briner A.E."/>
            <person name="Felis G.E."/>
            <person name="de Vos W.M."/>
            <person name="Barrangou R."/>
            <person name="Klaenhammer T.R."/>
            <person name="Caufield P.W."/>
            <person name="Cui Y."/>
            <person name="Zhang H."/>
            <person name="O'Toole P.W."/>
        </authorList>
    </citation>
    <scope>NUCLEOTIDE SEQUENCE [LARGE SCALE GENOMIC DNA]</scope>
    <source>
        <strain evidence="10 11">DSM 19909</strain>
    </source>
</reference>
<accession>A0A0R1LR33</accession>
<evidence type="ECO:0000313" key="11">
    <source>
        <dbReference type="Proteomes" id="UP000051160"/>
    </source>
</evidence>
<dbReference type="Gene3D" id="3.40.50.10330">
    <property type="entry name" value="Probable inorganic polyphosphate/atp-NAD kinase, domain 1"/>
    <property type="match status" value="1"/>
</dbReference>
<evidence type="ECO:0000256" key="6">
    <source>
        <dbReference type="ARBA" id="ARBA00022840"/>
    </source>
</evidence>
<comment type="cofactor">
    <cofactor evidence="1">
        <name>Mg(2+)</name>
        <dbReference type="ChEBI" id="CHEBI:18420"/>
    </cofactor>
</comment>
<dbReference type="InterPro" id="IPR001206">
    <property type="entry name" value="Diacylglycerol_kinase_cat_dom"/>
</dbReference>
<evidence type="ECO:0000259" key="9">
    <source>
        <dbReference type="PROSITE" id="PS50146"/>
    </source>
</evidence>
<gene>
    <name evidence="10" type="ORF">FD04_GL001242</name>
</gene>
<keyword evidence="8" id="KW-1208">Phospholipid metabolism</keyword>
<dbReference type="EMBL" id="AZEE01000028">
    <property type="protein sequence ID" value="KRK98262.1"/>
    <property type="molecule type" value="Genomic_DNA"/>
</dbReference>
<keyword evidence="11" id="KW-1185">Reference proteome</keyword>
<sequence length="323" mass="35898">MIRVSVSYYIILNEFAGGGRVKTLWPEIRAVLDERQINYQIARSTYSGHSRLLARQFAKQHADDAQPQTWVVLAIGGDGTLHQALSGLDSAHLNNPIPVAYLPVGSGNDFAKGIHMASNWRAALNQILNCTAANWLTIGRYYDTNKQTSGVFTNNVGIGFDAAVVTSANSASSKHWLNRLGMGTLSYLSAVIGVFYNQMAFPLTVHVGQRRDIYANAYLVTVTNIPYFGGGVKIMPPASVNDPNLDLIVIEKPNIFKLLYLAILLLLGRHLKSKSVHHYHEAKLHLIAPSIEYGQVDGEEMGGRYWDTYFETKKYPFWIDPTI</sequence>
<dbReference type="RefSeq" id="WP_235805669.1">
    <property type="nucleotide sequence ID" value="NZ_AZEE01000028.1"/>
</dbReference>
<dbReference type="Proteomes" id="UP000051160">
    <property type="component" value="Unassembled WGS sequence"/>
</dbReference>
<evidence type="ECO:0000256" key="8">
    <source>
        <dbReference type="ARBA" id="ARBA00023264"/>
    </source>
</evidence>
<proteinExistence type="inferred from homology"/>
<keyword evidence="7" id="KW-0594">Phospholipid biosynthesis</keyword>
<feature type="domain" description="DAGKc" evidence="9">
    <location>
        <begin position="3"/>
        <end position="115"/>
    </location>
</feature>
<dbReference type="PANTHER" id="PTHR12358">
    <property type="entry name" value="SPHINGOSINE KINASE"/>
    <property type="match status" value="1"/>
</dbReference>
<keyword evidence="3" id="KW-0808">Transferase</keyword>
<keyword evidence="5 10" id="KW-0418">Kinase</keyword>
<dbReference type="STRING" id="1423776.FD04_GL001242"/>
<dbReference type="SUPFAM" id="SSF111331">
    <property type="entry name" value="NAD kinase/diacylglycerol kinase-like"/>
    <property type="match status" value="1"/>
</dbReference>
<dbReference type="GO" id="GO:0016301">
    <property type="term" value="F:kinase activity"/>
    <property type="evidence" value="ECO:0007669"/>
    <property type="project" value="UniProtKB-KW"/>
</dbReference>
<dbReference type="GO" id="GO:0008654">
    <property type="term" value="P:phospholipid biosynthetic process"/>
    <property type="evidence" value="ECO:0007669"/>
    <property type="project" value="UniProtKB-KW"/>
</dbReference>
<evidence type="ECO:0000256" key="2">
    <source>
        <dbReference type="ARBA" id="ARBA00005983"/>
    </source>
</evidence>
<dbReference type="PROSITE" id="PS50146">
    <property type="entry name" value="DAGK"/>
    <property type="match status" value="1"/>
</dbReference>
<evidence type="ECO:0000256" key="7">
    <source>
        <dbReference type="ARBA" id="ARBA00023209"/>
    </source>
</evidence>
<keyword evidence="4" id="KW-0547">Nucleotide-binding</keyword>
<evidence type="ECO:0000313" key="10">
    <source>
        <dbReference type="EMBL" id="KRK98262.1"/>
    </source>
</evidence>
<evidence type="ECO:0000256" key="4">
    <source>
        <dbReference type="ARBA" id="ARBA00022741"/>
    </source>
</evidence>
<dbReference type="InterPro" id="IPR045540">
    <property type="entry name" value="YegS/DAGK_C"/>
</dbReference>